<keyword evidence="1" id="KW-0812">Transmembrane</keyword>
<dbReference type="Proteomes" id="UP001589747">
    <property type="component" value="Unassembled WGS sequence"/>
</dbReference>
<name>A0ABV5KU07_9BACL</name>
<sequence>MRIRKSWFKITLILAVIVAVVGCGVYAVSVMDDEHGEQQQAYDHTYKVTEQNASHSGEHGSNGEDRHYFESEDQAEAGHHGHHEDGWDAAMAASIGGTILGAGVIYWIMRRKNRSNWTLAGHAAVMMPTTSEFLDKWETDQTNAKVTN</sequence>
<reference evidence="2 3" key="1">
    <citation type="submission" date="2024-09" db="EMBL/GenBank/DDBJ databases">
        <authorList>
            <person name="Sun Q."/>
            <person name="Mori K."/>
        </authorList>
    </citation>
    <scope>NUCLEOTIDE SEQUENCE [LARGE SCALE GENOMIC DNA]</scope>
    <source>
        <strain evidence="2 3">TISTR 2452</strain>
    </source>
</reference>
<evidence type="ECO:0000256" key="1">
    <source>
        <dbReference type="SAM" id="Phobius"/>
    </source>
</evidence>
<evidence type="ECO:0000313" key="3">
    <source>
        <dbReference type="Proteomes" id="UP001589747"/>
    </source>
</evidence>
<protein>
    <submittedName>
        <fullName evidence="2">Uncharacterized protein</fullName>
    </submittedName>
</protein>
<accession>A0ABV5KU07</accession>
<keyword evidence="3" id="KW-1185">Reference proteome</keyword>
<proteinExistence type="predicted"/>
<feature type="transmembrane region" description="Helical" evidence="1">
    <location>
        <begin position="7"/>
        <end position="28"/>
    </location>
</feature>
<evidence type="ECO:0000313" key="2">
    <source>
        <dbReference type="EMBL" id="MFB9328715.1"/>
    </source>
</evidence>
<keyword evidence="1" id="KW-1133">Transmembrane helix</keyword>
<keyword evidence="1" id="KW-0472">Membrane</keyword>
<feature type="transmembrane region" description="Helical" evidence="1">
    <location>
        <begin position="89"/>
        <end position="109"/>
    </location>
</feature>
<dbReference type="PROSITE" id="PS51257">
    <property type="entry name" value="PROKAR_LIPOPROTEIN"/>
    <property type="match status" value="1"/>
</dbReference>
<organism evidence="2 3">
    <name type="scientific">Paenibacillus aurantiacus</name>
    <dbReference type="NCBI Taxonomy" id="1936118"/>
    <lineage>
        <taxon>Bacteria</taxon>
        <taxon>Bacillati</taxon>
        <taxon>Bacillota</taxon>
        <taxon>Bacilli</taxon>
        <taxon>Bacillales</taxon>
        <taxon>Paenibacillaceae</taxon>
        <taxon>Paenibacillus</taxon>
    </lineage>
</organism>
<dbReference type="EMBL" id="JBHMDO010000034">
    <property type="protein sequence ID" value="MFB9328715.1"/>
    <property type="molecule type" value="Genomic_DNA"/>
</dbReference>
<comment type="caution">
    <text evidence="2">The sequence shown here is derived from an EMBL/GenBank/DDBJ whole genome shotgun (WGS) entry which is preliminary data.</text>
</comment>
<dbReference type="RefSeq" id="WP_377498283.1">
    <property type="nucleotide sequence ID" value="NZ_JBHMDO010000034.1"/>
</dbReference>
<gene>
    <name evidence="2" type="ORF">ACFFSY_22500</name>
</gene>